<dbReference type="InterPro" id="IPR025326">
    <property type="entry name" value="DUF4232"/>
</dbReference>
<name>A0A419I3X5_9PSEU</name>
<keyword evidence="2" id="KW-0732">Signal</keyword>
<evidence type="ECO:0000256" key="1">
    <source>
        <dbReference type="SAM" id="MobiDB-lite"/>
    </source>
</evidence>
<sequence>MAGTKKISRVVMAAAGASGVLLLSACGGTQPSASSPSSNVSETSTASTATPSPTNPSSSAQASVQPAGEGLCKAADVTLSLGQGDAAAGSNYRPLLIKNTSGTACTIQGYPGVSYVTGSDGRQVGQDAYREGTKGPAIKLAPGQSAAADIQFVQVRNFDPSACQPTAVKGLRVYLPQEKAAQFVADPSTGCNGEQIPGHQLSVKTVRRA</sequence>
<evidence type="ECO:0000313" key="5">
    <source>
        <dbReference type="Proteomes" id="UP000285112"/>
    </source>
</evidence>
<dbReference type="AlphaFoldDB" id="A0A419I3X5"/>
<feature type="domain" description="DUF4232" evidence="3">
    <location>
        <begin position="72"/>
        <end position="206"/>
    </location>
</feature>
<feature type="region of interest" description="Disordered" evidence="1">
    <location>
        <begin position="28"/>
        <end position="65"/>
    </location>
</feature>
<proteinExistence type="predicted"/>
<organism evidence="4 5">
    <name type="scientific">Amycolatopsis panacis</name>
    <dbReference type="NCBI Taxonomy" id="2340917"/>
    <lineage>
        <taxon>Bacteria</taxon>
        <taxon>Bacillati</taxon>
        <taxon>Actinomycetota</taxon>
        <taxon>Actinomycetes</taxon>
        <taxon>Pseudonocardiales</taxon>
        <taxon>Pseudonocardiaceae</taxon>
        <taxon>Amycolatopsis</taxon>
    </lineage>
</organism>
<feature type="signal peptide" evidence="2">
    <location>
        <begin position="1"/>
        <end position="25"/>
    </location>
</feature>
<dbReference type="RefSeq" id="WP_120024106.1">
    <property type="nucleotide sequence ID" value="NZ_QZFV01000083.1"/>
</dbReference>
<dbReference type="PROSITE" id="PS51257">
    <property type="entry name" value="PROKAR_LIPOPROTEIN"/>
    <property type="match status" value="1"/>
</dbReference>
<evidence type="ECO:0000313" key="4">
    <source>
        <dbReference type="EMBL" id="RJQ84908.1"/>
    </source>
</evidence>
<evidence type="ECO:0000259" key="3">
    <source>
        <dbReference type="Pfam" id="PF14016"/>
    </source>
</evidence>
<reference evidence="4 5" key="1">
    <citation type="submission" date="2018-09" db="EMBL/GenBank/DDBJ databases">
        <title>YIM PH 21725 draft genome.</title>
        <authorList>
            <person name="Miao C."/>
        </authorList>
    </citation>
    <scope>NUCLEOTIDE SEQUENCE [LARGE SCALE GENOMIC DNA]</scope>
    <source>
        <strain evidence="5">YIM PH21725</strain>
    </source>
</reference>
<keyword evidence="5" id="KW-1185">Reference proteome</keyword>
<protein>
    <submittedName>
        <fullName evidence="4">DUF4232 domain-containing protein</fullName>
    </submittedName>
</protein>
<feature type="chain" id="PRO_5039421748" evidence="2">
    <location>
        <begin position="26"/>
        <end position="209"/>
    </location>
</feature>
<dbReference type="Proteomes" id="UP000285112">
    <property type="component" value="Unassembled WGS sequence"/>
</dbReference>
<accession>A0A419I3X5</accession>
<gene>
    <name evidence="4" type="ORF">D5S19_15800</name>
</gene>
<dbReference type="EMBL" id="QZFV01000083">
    <property type="protein sequence ID" value="RJQ84908.1"/>
    <property type="molecule type" value="Genomic_DNA"/>
</dbReference>
<comment type="caution">
    <text evidence="4">The sequence shown here is derived from an EMBL/GenBank/DDBJ whole genome shotgun (WGS) entry which is preliminary data.</text>
</comment>
<dbReference type="Pfam" id="PF14016">
    <property type="entry name" value="DUF4232"/>
    <property type="match status" value="1"/>
</dbReference>
<dbReference type="OrthoDB" id="3268346at2"/>
<evidence type="ECO:0000256" key="2">
    <source>
        <dbReference type="SAM" id="SignalP"/>
    </source>
</evidence>